<reference evidence="2 3" key="1">
    <citation type="submission" date="2020-08" db="EMBL/GenBank/DDBJ databases">
        <title>Genomic Encyclopedia of Type Strains, Phase IV (KMG-IV): sequencing the most valuable type-strain genomes for metagenomic binning, comparative biology and taxonomic classification.</title>
        <authorList>
            <person name="Goeker M."/>
        </authorList>
    </citation>
    <scope>NUCLEOTIDE SEQUENCE [LARGE SCALE GENOMIC DNA]</scope>
    <source>
        <strain evidence="2 3">DSM 2163</strain>
    </source>
</reference>
<keyword evidence="3" id="KW-1185">Reference proteome</keyword>
<keyword evidence="1" id="KW-0732">Signal</keyword>
<name>A0A840ZLK0_9HYPH</name>
<dbReference type="InterPro" id="IPR012334">
    <property type="entry name" value="Pectin_lyas_fold"/>
</dbReference>
<dbReference type="RefSeq" id="WP_183570388.1">
    <property type="nucleotide sequence ID" value="NZ_JACHOP010000011.1"/>
</dbReference>
<dbReference type="InterPro" id="IPR011050">
    <property type="entry name" value="Pectin_lyase_fold/virulence"/>
</dbReference>
<organism evidence="2 3">
    <name type="scientific">Methylorubrum rhodinum</name>
    <dbReference type="NCBI Taxonomy" id="29428"/>
    <lineage>
        <taxon>Bacteria</taxon>
        <taxon>Pseudomonadati</taxon>
        <taxon>Pseudomonadota</taxon>
        <taxon>Alphaproteobacteria</taxon>
        <taxon>Hyphomicrobiales</taxon>
        <taxon>Methylobacteriaceae</taxon>
        <taxon>Methylorubrum</taxon>
    </lineage>
</organism>
<dbReference type="InterPro" id="IPR006626">
    <property type="entry name" value="PbH1"/>
</dbReference>
<dbReference type="SMART" id="SM00710">
    <property type="entry name" value="PbH1"/>
    <property type="match status" value="3"/>
</dbReference>
<dbReference type="Proteomes" id="UP000583454">
    <property type="component" value="Unassembled WGS sequence"/>
</dbReference>
<evidence type="ECO:0000313" key="2">
    <source>
        <dbReference type="EMBL" id="MBB5758190.1"/>
    </source>
</evidence>
<feature type="signal peptide" evidence="1">
    <location>
        <begin position="1"/>
        <end position="28"/>
    </location>
</feature>
<evidence type="ECO:0000313" key="3">
    <source>
        <dbReference type="Proteomes" id="UP000583454"/>
    </source>
</evidence>
<comment type="caution">
    <text evidence="2">The sequence shown here is derived from an EMBL/GenBank/DDBJ whole genome shotgun (WGS) entry which is preliminary data.</text>
</comment>
<gene>
    <name evidence="2" type="ORF">HNR00_002908</name>
</gene>
<dbReference type="EMBL" id="JACHOP010000011">
    <property type="protein sequence ID" value="MBB5758190.1"/>
    <property type="molecule type" value="Genomic_DNA"/>
</dbReference>
<protein>
    <recommendedName>
        <fullName evidence="4">Right handed beta helix domain-containing protein</fullName>
    </recommendedName>
</protein>
<dbReference type="AlphaFoldDB" id="A0A840ZLK0"/>
<sequence length="257" mass="25873">MKTIRKAGLAFASLLFFAISGGAASAQATRTWVSGVGDDANPCSRTAPCKTFAGAISKTAAGGEISVLDPGGFGAVTITKSISIVADGSEGSILSPQTNGIVINAGANDTVHISGLKLEGAGQGVNGIRVLSAGNVYITNTQVRGYITGTAPAGRGISLENSAAASRVYLRNVEITNNNVGVYVHAGATPGVVLLDDSVVEGNKSNSLYLDTSNSSVAASKSNILTPVFLSNGAQFISTGNNFIQGAVGPTVTIPLR</sequence>
<dbReference type="Gene3D" id="2.160.20.10">
    <property type="entry name" value="Single-stranded right-handed beta-helix, Pectin lyase-like"/>
    <property type="match status" value="1"/>
</dbReference>
<evidence type="ECO:0008006" key="4">
    <source>
        <dbReference type="Google" id="ProtNLM"/>
    </source>
</evidence>
<accession>A0A840ZLK0</accession>
<evidence type="ECO:0000256" key="1">
    <source>
        <dbReference type="SAM" id="SignalP"/>
    </source>
</evidence>
<dbReference type="SUPFAM" id="SSF51126">
    <property type="entry name" value="Pectin lyase-like"/>
    <property type="match status" value="1"/>
</dbReference>
<feature type="chain" id="PRO_5032842365" description="Right handed beta helix domain-containing protein" evidence="1">
    <location>
        <begin position="29"/>
        <end position="257"/>
    </location>
</feature>
<proteinExistence type="predicted"/>